<dbReference type="Pfam" id="PF01734">
    <property type="entry name" value="Patatin"/>
    <property type="match status" value="1"/>
</dbReference>
<keyword evidence="1 2" id="KW-0443">Lipid metabolism</keyword>
<feature type="short sequence motif" description="GXSXG" evidence="2">
    <location>
        <begin position="80"/>
        <end position="84"/>
    </location>
</feature>
<proteinExistence type="predicted"/>
<evidence type="ECO:0000313" key="5">
    <source>
        <dbReference type="Proteomes" id="UP000075787"/>
    </source>
</evidence>
<gene>
    <name evidence="4" type="ORF">AUP44_13745</name>
</gene>
<dbReference type="InterPro" id="IPR002641">
    <property type="entry name" value="PNPLA_dom"/>
</dbReference>
<dbReference type="Gene3D" id="3.40.1090.10">
    <property type="entry name" value="Cytosolic phospholipase A2 catalytic domain"/>
    <property type="match status" value="1"/>
</dbReference>
<dbReference type="PROSITE" id="PS51635">
    <property type="entry name" value="PNPLA"/>
    <property type="match status" value="1"/>
</dbReference>
<feature type="short sequence motif" description="DGA/G" evidence="2">
    <location>
        <begin position="328"/>
        <end position="330"/>
    </location>
</feature>
<dbReference type="InterPro" id="IPR024282">
    <property type="entry name" value="DUF3376"/>
</dbReference>
<keyword evidence="2" id="KW-0442">Lipid degradation</keyword>
<dbReference type="NCBIfam" id="TIGR03607">
    <property type="entry name" value="patatin-like protein"/>
    <property type="match status" value="1"/>
</dbReference>
<protein>
    <recommendedName>
        <fullName evidence="3">PNPLA domain-containing protein</fullName>
    </recommendedName>
</protein>
<sequence length="774" mass="82951">MREIELRLAVVCFGGISLAVYIHGVTRELAGLVRASERVGAARHGRPEGRLDPVEQVYAGLLADIGRDRPIRVVIDILSGASAGGVNAVTLARALAHDLTLEPLRALWLDGADVDALTAERNRAGPFSKLVLRPLLPIARRLALGPSAAAEADFAEKLSRFLRARWFEPPFDGPGLAGRFFDALTAQTPADPHLVAAGAAPSLMPRGVPLDLVVTATDFHGHPRRVAVGDPPWVTERDHRHRLGFAYLQDGSGVRRDDFGPGSLPALAFAMRATSSFPGAFPPAHLAEIDEALAARGLGWPDRQRFVAGCFAAQARGGVDPEKIWLIDGAVLDNKPFGAAIERIPIHPASRPVDRRLVYVDPHPRDHLALENGHLRAPGFLGAMKAAMTDIPRHEPIRDELEHIAEGNRRAIEIQDALSRTWRRIEARVHDVAGPALDAGSDAEAVAIAREAGHEAARADAGFTYDAYLRLKTGREIEALALLIARISGLASDDAAPLAGTARAELVPAVRALAERDGPVAFLRRFDAAFAGRRLRFLLRVVNMIADGDNPPPPDALAGLKADLYALLARIERSAGGGGEAAAGVAGLTPEEAAGEVAGMLALIDATRALDARLAALDAGKGFGLIHRRRLIAAHVGFAWLDVLLLPLLDGAEQDPSQTVGVMRISPDDARLLEPGGAAATLKGIGMQHFGAFFSRAWRENDYLWGRLHGAERMVDLLVDAATRAGVATPPDPVQAKCRLFRAILEMEAPHLPQAADLIRDLRIRIDQIEDSRA</sequence>
<name>A0A162K202_9PROT</name>
<dbReference type="SUPFAM" id="SSF52151">
    <property type="entry name" value="FabD/lysophospholipase-like"/>
    <property type="match status" value="1"/>
</dbReference>
<dbReference type="GeneID" id="97241440"/>
<evidence type="ECO:0000259" key="3">
    <source>
        <dbReference type="PROSITE" id="PS51635"/>
    </source>
</evidence>
<organism evidence="4 5">
    <name type="scientific">Tistrella mobilis</name>
    <dbReference type="NCBI Taxonomy" id="171437"/>
    <lineage>
        <taxon>Bacteria</taxon>
        <taxon>Pseudomonadati</taxon>
        <taxon>Pseudomonadota</taxon>
        <taxon>Alphaproteobacteria</taxon>
        <taxon>Geminicoccales</taxon>
        <taxon>Geminicoccaceae</taxon>
        <taxon>Tistrella</taxon>
    </lineage>
</organism>
<reference evidence="4 5" key="1">
    <citation type="submission" date="2015-12" db="EMBL/GenBank/DDBJ databases">
        <title>Genome sequence of Tistrella mobilis MCCC 1A02139.</title>
        <authorList>
            <person name="Lu L."/>
            <person name="Lai Q."/>
            <person name="Shao Z."/>
            <person name="Qian P."/>
        </authorList>
    </citation>
    <scope>NUCLEOTIDE SEQUENCE [LARGE SCALE GENOMIC DNA]</scope>
    <source>
        <strain evidence="4 5">MCCC 1A02139</strain>
    </source>
</reference>
<evidence type="ECO:0000256" key="2">
    <source>
        <dbReference type="PROSITE-ProRule" id="PRU01161"/>
    </source>
</evidence>
<accession>A0A162K202</accession>
<dbReference type="GO" id="GO:0016787">
    <property type="term" value="F:hydrolase activity"/>
    <property type="evidence" value="ECO:0007669"/>
    <property type="project" value="UniProtKB-UniRule"/>
</dbReference>
<comment type="caution">
    <text evidence="4">The sequence shown here is derived from an EMBL/GenBank/DDBJ whole genome shotgun (WGS) entry which is preliminary data.</text>
</comment>
<keyword evidence="2" id="KW-0378">Hydrolase</keyword>
<dbReference type="AlphaFoldDB" id="A0A162K202"/>
<dbReference type="Pfam" id="PF11856">
    <property type="entry name" value="DUF3376"/>
    <property type="match status" value="1"/>
</dbReference>
<feature type="active site" description="Proton acceptor" evidence="2">
    <location>
        <position position="328"/>
    </location>
</feature>
<feature type="active site" description="Nucleophile" evidence="2">
    <location>
        <position position="82"/>
    </location>
</feature>
<evidence type="ECO:0000256" key="1">
    <source>
        <dbReference type="ARBA" id="ARBA00023098"/>
    </source>
</evidence>
<comment type="caution">
    <text evidence="2">Lacks conserved residue(s) required for the propagation of feature annotation.</text>
</comment>
<dbReference type="RefSeq" id="WP_062768523.1">
    <property type="nucleotide sequence ID" value="NZ_CP121045.1"/>
</dbReference>
<dbReference type="GO" id="GO:0016042">
    <property type="term" value="P:lipid catabolic process"/>
    <property type="evidence" value="ECO:0007669"/>
    <property type="project" value="UniProtKB-UniRule"/>
</dbReference>
<dbReference type="InterPro" id="IPR016035">
    <property type="entry name" value="Acyl_Trfase/lysoPLipase"/>
</dbReference>
<dbReference type="OrthoDB" id="8728704at2"/>
<dbReference type="EMBL" id="LPZR01000202">
    <property type="protein sequence ID" value="KYO50317.1"/>
    <property type="molecule type" value="Genomic_DNA"/>
</dbReference>
<dbReference type="InterPro" id="IPR019894">
    <property type="entry name" value="Patatin-related_protein"/>
</dbReference>
<evidence type="ECO:0000313" key="4">
    <source>
        <dbReference type="EMBL" id="KYO50317.1"/>
    </source>
</evidence>
<feature type="domain" description="PNPLA" evidence="3">
    <location>
        <begin position="10"/>
        <end position="341"/>
    </location>
</feature>
<dbReference type="Proteomes" id="UP000075787">
    <property type="component" value="Unassembled WGS sequence"/>
</dbReference>